<evidence type="ECO:0000313" key="1">
    <source>
        <dbReference type="EMBL" id="CAG8743941.1"/>
    </source>
</evidence>
<proteinExistence type="predicted"/>
<name>A0A9N9INY8_FUNMO</name>
<accession>A0A9N9INY8</accession>
<feature type="non-terminal residue" evidence="1">
    <location>
        <position position="40"/>
    </location>
</feature>
<keyword evidence="2" id="KW-1185">Reference proteome</keyword>
<dbReference type="EMBL" id="CAJVPP010021935">
    <property type="protein sequence ID" value="CAG8743941.1"/>
    <property type="molecule type" value="Genomic_DNA"/>
</dbReference>
<comment type="caution">
    <text evidence="1">The sequence shown here is derived from an EMBL/GenBank/DDBJ whole genome shotgun (WGS) entry which is preliminary data.</text>
</comment>
<dbReference type="Proteomes" id="UP000789375">
    <property type="component" value="Unassembled WGS sequence"/>
</dbReference>
<organism evidence="1 2">
    <name type="scientific">Funneliformis mosseae</name>
    <name type="common">Endomycorrhizal fungus</name>
    <name type="synonym">Glomus mosseae</name>
    <dbReference type="NCBI Taxonomy" id="27381"/>
    <lineage>
        <taxon>Eukaryota</taxon>
        <taxon>Fungi</taxon>
        <taxon>Fungi incertae sedis</taxon>
        <taxon>Mucoromycota</taxon>
        <taxon>Glomeromycotina</taxon>
        <taxon>Glomeromycetes</taxon>
        <taxon>Glomerales</taxon>
        <taxon>Glomeraceae</taxon>
        <taxon>Funneliformis</taxon>
    </lineage>
</organism>
<feature type="non-terminal residue" evidence="1">
    <location>
        <position position="1"/>
    </location>
</feature>
<dbReference type="AlphaFoldDB" id="A0A9N9INY8"/>
<sequence length="40" mass="4642">DMGARLKAESADKIKEAKRLKEIAIRLAKQRHIEVYGKNY</sequence>
<protein>
    <submittedName>
        <fullName evidence="1">657_t:CDS:1</fullName>
    </submittedName>
</protein>
<reference evidence="1" key="1">
    <citation type="submission" date="2021-06" db="EMBL/GenBank/DDBJ databases">
        <authorList>
            <person name="Kallberg Y."/>
            <person name="Tangrot J."/>
            <person name="Rosling A."/>
        </authorList>
    </citation>
    <scope>NUCLEOTIDE SEQUENCE</scope>
    <source>
        <strain evidence="1">87-6 pot B 2015</strain>
    </source>
</reference>
<gene>
    <name evidence="1" type="ORF">FMOSSE_LOCUS16302</name>
</gene>
<evidence type="ECO:0000313" key="2">
    <source>
        <dbReference type="Proteomes" id="UP000789375"/>
    </source>
</evidence>